<dbReference type="PROSITE" id="PS51704">
    <property type="entry name" value="GP_PDE"/>
    <property type="match status" value="1"/>
</dbReference>
<dbReference type="InterPro" id="IPR017946">
    <property type="entry name" value="PLC-like_Pdiesterase_TIM-brl"/>
</dbReference>
<keyword evidence="5" id="KW-0378">Hydrolase</keyword>
<comment type="similarity">
    <text evidence="1">Belongs to the glycerophosphoryl diester phosphodiesterase family.</text>
</comment>
<evidence type="ECO:0000256" key="6">
    <source>
        <dbReference type="ARBA" id="ARBA00047512"/>
    </source>
</evidence>
<proteinExistence type="inferred from homology"/>
<keyword evidence="3" id="KW-0732">Signal</keyword>
<dbReference type="Proteomes" id="UP000189735">
    <property type="component" value="Unassembled WGS sequence"/>
</dbReference>
<dbReference type="GO" id="GO:0008889">
    <property type="term" value="F:glycerophosphodiester phosphodiesterase activity"/>
    <property type="evidence" value="ECO:0007669"/>
    <property type="project" value="UniProtKB-EC"/>
</dbReference>
<keyword evidence="4" id="KW-0319">Glycerol metabolism</keyword>
<feature type="domain" description="GP-PDE" evidence="7">
    <location>
        <begin position="27"/>
        <end position="355"/>
    </location>
</feature>
<reference evidence="9" key="1">
    <citation type="submission" date="2017-02" db="EMBL/GenBank/DDBJ databases">
        <authorList>
            <person name="Varghese N."/>
            <person name="Submissions S."/>
        </authorList>
    </citation>
    <scope>NUCLEOTIDE SEQUENCE [LARGE SCALE GENOMIC DNA]</scope>
    <source>
        <strain evidence="9">VKM Ac-2052</strain>
    </source>
</reference>
<dbReference type="Pfam" id="PF03009">
    <property type="entry name" value="GDPD"/>
    <property type="match status" value="1"/>
</dbReference>
<evidence type="ECO:0000259" key="7">
    <source>
        <dbReference type="PROSITE" id="PS51704"/>
    </source>
</evidence>
<dbReference type="SUPFAM" id="SSF51695">
    <property type="entry name" value="PLC-like phosphodiesterases"/>
    <property type="match status" value="1"/>
</dbReference>
<dbReference type="InterPro" id="IPR030395">
    <property type="entry name" value="GP_PDE_dom"/>
</dbReference>
<protein>
    <recommendedName>
        <fullName evidence="2">glycerophosphodiester phosphodiesterase</fullName>
        <ecNumber evidence="2">3.1.4.46</ecNumber>
    </recommendedName>
</protein>
<evidence type="ECO:0000256" key="1">
    <source>
        <dbReference type="ARBA" id="ARBA00007277"/>
    </source>
</evidence>
<dbReference type="Gene3D" id="3.20.20.190">
    <property type="entry name" value="Phosphatidylinositol (PI) phosphodiesterase"/>
    <property type="match status" value="1"/>
</dbReference>
<dbReference type="PANTHER" id="PTHR43620">
    <property type="entry name" value="GLYCEROPHOSPHORYL DIESTER PHOSPHODIESTERASE"/>
    <property type="match status" value="1"/>
</dbReference>
<evidence type="ECO:0000256" key="3">
    <source>
        <dbReference type="ARBA" id="ARBA00022729"/>
    </source>
</evidence>
<gene>
    <name evidence="8" type="ORF">SAMN06295879_1496</name>
</gene>
<dbReference type="AlphaFoldDB" id="A0A1T4XQZ3"/>
<dbReference type="PANTHER" id="PTHR43620:SF7">
    <property type="entry name" value="GLYCEROPHOSPHODIESTER PHOSPHODIESTERASE GDPD5-RELATED"/>
    <property type="match status" value="1"/>
</dbReference>
<comment type="catalytic activity">
    <reaction evidence="6">
        <text>a sn-glycero-3-phosphodiester + H2O = an alcohol + sn-glycerol 3-phosphate + H(+)</text>
        <dbReference type="Rhea" id="RHEA:12969"/>
        <dbReference type="ChEBI" id="CHEBI:15377"/>
        <dbReference type="ChEBI" id="CHEBI:15378"/>
        <dbReference type="ChEBI" id="CHEBI:30879"/>
        <dbReference type="ChEBI" id="CHEBI:57597"/>
        <dbReference type="ChEBI" id="CHEBI:83408"/>
        <dbReference type="EC" id="3.1.4.46"/>
    </reaction>
</comment>
<sequence>MRPFRRVFAQGGADPGYRGGVTAPRLPLVIGHRGAPGYRPEHTRSSYELAIALGADAVEPDIVASRDGILVLRHENEISGTTDVASRAEFASRRTTKTIDGARQNGWFTEDFTWAELSTLRARERLPKIRQSSASFDLQAPIMRLSELLELLDRAREETGRPVGLVAEIKHAAYFESIGLPLDELVAAELTSAGWNSGDGRLIVESFEKTVLDQLRSRGIRSKNVFLLEAAGSPPDLVARFGAAADSYASFLTRDGLRMLRRDLEGISVDRRLILPRSDPDSKTASSTLVDDAHAAGLEIYCWTLRPENRFLDRPFRRGDDPSAFGEWQSDYALILATGIDGVFADQADLAIAARDAVFRSSVSRGTVGGSA</sequence>
<dbReference type="GO" id="GO:0042597">
    <property type="term" value="C:periplasmic space"/>
    <property type="evidence" value="ECO:0007669"/>
    <property type="project" value="TreeGrafter"/>
</dbReference>
<evidence type="ECO:0000313" key="8">
    <source>
        <dbReference type="EMBL" id="SKA91505.1"/>
    </source>
</evidence>
<evidence type="ECO:0000256" key="2">
    <source>
        <dbReference type="ARBA" id="ARBA00012247"/>
    </source>
</evidence>
<dbReference type="EMBL" id="FUYG01000003">
    <property type="protein sequence ID" value="SKA91505.1"/>
    <property type="molecule type" value="Genomic_DNA"/>
</dbReference>
<organism evidence="8 9">
    <name type="scientific">Agreia bicolorata</name>
    <dbReference type="NCBI Taxonomy" id="110935"/>
    <lineage>
        <taxon>Bacteria</taxon>
        <taxon>Bacillati</taxon>
        <taxon>Actinomycetota</taxon>
        <taxon>Actinomycetes</taxon>
        <taxon>Micrococcales</taxon>
        <taxon>Microbacteriaceae</taxon>
        <taxon>Agreia</taxon>
    </lineage>
</organism>
<evidence type="ECO:0000313" key="9">
    <source>
        <dbReference type="Proteomes" id="UP000189735"/>
    </source>
</evidence>
<dbReference type="GO" id="GO:0006071">
    <property type="term" value="P:glycerol metabolic process"/>
    <property type="evidence" value="ECO:0007669"/>
    <property type="project" value="UniProtKB-KW"/>
</dbReference>
<dbReference type="GO" id="GO:0006629">
    <property type="term" value="P:lipid metabolic process"/>
    <property type="evidence" value="ECO:0007669"/>
    <property type="project" value="InterPro"/>
</dbReference>
<accession>A0A1T4XQZ3</accession>
<name>A0A1T4XQZ3_9MICO</name>
<evidence type="ECO:0000256" key="4">
    <source>
        <dbReference type="ARBA" id="ARBA00022798"/>
    </source>
</evidence>
<evidence type="ECO:0000256" key="5">
    <source>
        <dbReference type="ARBA" id="ARBA00022801"/>
    </source>
</evidence>
<dbReference type="EC" id="3.1.4.46" evidence="2"/>